<dbReference type="AlphaFoldDB" id="A0AA41U2C2"/>
<feature type="transmembrane region" description="Helical" evidence="1">
    <location>
        <begin position="86"/>
        <end position="102"/>
    </location>
</feature>
<keyword evidence="3" id="KW-1185">Reference proteome</keyword>
<organism evidence="2 3">
    <name type="scientific">Yinghuangia soli</name>
    <dbReference type="NCBI Taxonomy" id="2908204"/>
    <lineage>
        <taxon>Bacteria</taxon>
        <taxon>Bacillati</taxon>
        <taxon>Actinomycetota</taxon>
        <taxon>Actinomycetes</taxon>
        <taxon>Kitasatosporales</taxon>
        <taxon>Streptomycetaceae</taxon>
        <taxon>Yinghuangia</taxon>
    </lineage>
</organism>
<gene>
    <name evidence="2" type="ORF">LZ495_31110</name>
</gene>
<feature type="transmembrane region" description="Helical" evidence="1">
    <location>
        <begin position="53"/>
        <end position="74"/>
    </location>
</feature>
<feature type="transmembrane region" description="Helical" evidence="1">
    <location>
        <begin position="21"/>
        <end position="41"/>
    </location>
</feature>
<evidence type="ECO:0000256" key="1">
    <source>
        <dbReference type="SAM" id="Phobius"/>
    </source>
</evidence>
<dbReference type="RefSeq" id="WP_235056291.1">
    <property type="nucleotide sequence ID" value="NZ_JAKFHA010000025.1"/>
</dbReference>
<dbReference type="EMBL" id="JAKFHA010000025">
    <property type="protein sequence ID" value="MCF2531643.1"/>
    <property type="molecule type" value="Genomic_DNA"/>
</dbReference>
<accession>A0AA41U2C2</accession>
<feature type="transmembrane region" description="Helical" evidence="1">
    <location>
        <begin position="108"/>
        <end position="128"/>
    </location>
</feature>
<proteinExistence type="predicted"/>
<reference evidence="2" key="1">
    <citation type="submission" date="2022-01" db="EMBL/GenBank/DDBJ databases">
        <title>Genome-Based Taxonomic Classification of the Phylum Actinobacteria.</title>
        <authorList>
            <person name="Gao Y."/>
        </authorList>
    </citation>
    <scope>NUCLEOTIDE SEQUENCE</scope>
    <source>
        <strain evidence="2">KLBMP 8922</strain>
    </source>
</reference>
<evidence type="ECO:0000313" key="3">
    <source>
        <dbReference type="Proteomes" id="UP001165378"/>
    </source>
</evidence>
<keyword evidence="1" id="KW-0472">Membrane</keyword>
<sequence>MTEAQARAVSRVREPLTRKNKIGLGLAVFLGLIGATSFFGAPGGEGDSEGPPQGVLIADGVLGVITLIAVVYAWRTADRTGSRIVAGSRILAAVTSLPAFFVEGVPAFVVALVAVLVVVTAVTVALVLSRPAPESGAPAAAGPGGWGAYGRRQRGV</sequence>
<dbReference type="Proteomes" id="UP001165378">
    <property type="component" value="Unassembled WGS sequence"/>
</dbReference>
<keyword evidence="1" id="KW-1133">Transmembrane helix</keyword>
<name>A0AA41U2C2_9ACTN</name>
<comment type="caution">
    <text evidence="2">The sequence shown here is derived from an EMBL/GenBank/DDBJ whole genome shotgun (WGS) entry which is preliminary data.</text>
</comment>
<keyword evidence="1" id="KW-0812">Transmembrane</keyword>
<evidence type="ECO:0000313" key="2">
    <source>
        <dbReference type="EMBL" id="MCF2531643.1"/>
    </source>
</evidence>
<protein>
    <submittedName>
        <fullName evidence="2">Uncharacterized protein</fullName>
    </submittedName>
</protein>